<proteinExistence type="predicted"/>
<evidence type="ECO:0000313" key="2">
    <source>
        <dbReference type="Proteomes" id="UP000044602"/>
    </source>
</evidence>
<keyword evidence="2" id="KW-1185">Reference proteome</keyword>
<reference evidence="2" key="1">
    <citation type="submission" date="2015-05" db="EMBL/GenBank/DDBJ databases">
        <authorList>
            <person name="Fogelqvist Johan"/>
        </authorList>
    </citation>
    <scope>NUCLEOTIDE SEQUENCE [LARGE SCALE GENOMIC DNA]</scope>
</reference>
<evidence type="ECO:0000313" key="1">
    <source>
        <dbReference type="EMBL" id="CRK36888.1"/>
    </source>
</evidence>
<protein>
    <submittedName>
        <fullName evidence="1">Uncharacterized protein</fullName>
    </submittedName>
</protein>
<dbReference type="EMBL" id="CVQH01024416">
    <property type="protein sequence ID" value="CRK36888.1"/>
    <property type="molecule type" value="Genomic_DNA"/>
</dbReference>
<sequence length="164" mass="18161">MPSITDFGRIPQSKTYASWLFMMDTSFPMDQYTLIVSFTNISAILAPEAVFDSSTAALPVRSDNLRPLFARKSQGFTTRSLLATLAPNGISQKITVPNAYTELPAATFSRLHSNIPVCRILEKTLPGKLHRTSVINIHLQCHTSQMKAADLCHAENATQHNTNR</sequence>
<dbReference type="AlphaFoldDB" id="A0A0G4MRL1"/>
<dbReference type="Proteomes" id="UP000044602">
    <property type="component" value="Unassembled WGS sequence"/>
</dbReference>
<gene>
    <name evidence="1" type="ORF">BN1708_007231</name>
</gene>
<name>A0A0G4MRL1_VERLO</name>
<organism evidence="1 2">
    <name type="scientific">Verticillium longisporum</name>
    <name type="common">Verticillium dahliae var. longisporum</name>
    <dbReference type="NCBI Taxonomy" id="100787"/>
    <lineage>
        <taxon>Eukaryota</taxon>
        <taxon>Fungi</taxon>
        <taxon>Dikarya</taxon>
        <taxon>Ascomycota</taxon>
        <taxon>Pezizomycotina</taxon>
        <taxon>Sordariomycetes</taxon>
        <taxon>Hypocreomycetidae</taxon>
        <taxon>Glomerellales</taxon>
        <taxon>Plectosphaerellaceae</taxon>
        <taxon>Verticillium</taxon>
    </lineage>
</organism>
<accession>A0A0G4MRL1</accession>